<name>K1RC40_9ZZZZ</name>
<dbReference type="PANTHER" id="PTHR11468">
    <property type="entry name" value="GLYCOGEN PHOSPHORYLASE"/>
    <property type="match status" value="1"/>
</dbReference>
<dbReference type="GO" id="GO:0030170">
    <property type="term" value="F:pyridoxal phosphate binding"/>
    <property type="evidence" value="ECO:0007669"/>
    <property type="project" value="TreeGrafter"/>
</dbReference>
<dbReference type="Pfam" id="PF00343">
    <property type="entry name" value="Phosphorylase"/>
    <property type="match status" value="1"/>
</dbReference>
<accession>K1RC40</accession>
<gene>
    <name evidence="2" type="ORF">OBE_16312</name>
</gene>
<comment type="caution">
    <text evidence="2">The sequence shown here is derived from an EMBL/GenBank/DDBJ whole genome shotgun (WGS) entry which is preliminary data.</text>
</comment>
<dbReference type="EC" id="2.4.1.1" evidence="2"/>
<proteinExistence type="inferred from homology"/>
<sequence>MATTRSAWPTSAPTPAIPSTAFPSCTAEIIKDSVFHDYFLYKPNAFKNVTNGIAYRRWLLAANPGLTKLLEDSIGPGFKQDASELKKFEKFADDSAMLDKLAAVKRANKVNFANYLEKATGQVIDPDSIFDCQVKRMHEYKRQHLNAMNIAAEYLYLKANPNADFVPKTYIFGAKAAPGYYMAKQMIRMICKLGKLIDNDPAV</sequence>
<evidence type="ECO:0000313" key="2">
    <source>
        <dbReference type="EMBL" id="EKC46352.1"/>
    </source>
</evidence>
<dbReference type="Gene3D" id="3.40.50.2000">
    <property type="entry name" value="Glycogen Phosphorylase B"/>
    <property type="match status" value="1"/>
</dbReference>
<reference evidence="2" key="1">
    <citation type="journal article" date="2013" name="Environ. Microbiol.">
        <title>Microbiota from the distal guts of lean and obese adolescents exhibit partial functional redundancy besides clear differences in community structure.</title>
        <authorList>
            <person name="Ferrer M."/>
            <person name="Ruiz A."/>
            <person name="Lanza F."/>
            <person name="Haange S.B."/>
            <person name="Oberbach A."/>
            <person name="Till H."/>
            <person name="Bargiela R."/>
            <person name="Campoy C."/>
            <person name="Segura M.T."/>
            <person name="Richter M."/>
            <person name="von Bergen M."/>
            <person name="Seifert J."/>
            <person name="Suarez A."/>
        </authorList>
    </citation>
    <scope>NUCLEOTIDE SEQUENCE</scope>
</reference>
<protein>
    <submittedName>
        <fullName evidence="2">Glycosyl transferase, family 35</fullName>
        <ecNumber evidence="2">2.4.1.1</ecNumber>
    </submittedName>
</protein>
<dbReference type="InterPro" id="IPR000811">
    <property type="entry name" value="Glyco_trans_35"/>
</dbReference>
<evidence type="ECO:0000256" key="1">
    <source>
        <dbReference type="ARBA" id="ARBA00006047"/>
    </source>
</evidence>
<dbReference type="SUPFAM" id="SSF53756">
    <property type="entry name" value="UDP-Glycosyltransferase/glycogen phosphorylase"/>
    <property type="match status" value="1"/>
</dbReference>
<dbReference type="GO" id="GO:0008184">
    <property type="term" value="F:glycogen phosphorylase activity"/>
    <property type="evidence" value="ECO:0007669"/>
    <property type="project" value="InterPro"/>
</dbReference>
<dbReference type="AlphaFoldDB" id="K1RC40"/>
<dbReference type="GO" id="GO:0005980">
    <property type="term" value="P:glycogen catabolic process"/>
    <property type="evidence" value="ECO:0007669"/>
    <property type="project" value="TreeGrafter"/>
</dbReference>
<dbReference type="GO" id="GO:0005737">
    <property type="term" value="C:cytoplasm"/>
    <property type="evidence" value="ECO:0007669"/>
    <property type="project" value="TreeGrafter"/>
</dbReference>
<dbReference type="EMBL" id="AJWZ01011145">
    <property type="protein sequence ID" value="EKC46352.1"/>
    <property type="molecule type" value="Genomic_DNA"/>
</dbReference>
<organism evidence="2">
    <name type="scientific">human gut metagenome</name>
    <dbReference type="NCBI Taxonomy" id="408170"/>
    <lineage>
        <taxon>unclassified sequences</taxon>
        <taxon>metagenomes</taxon>
        <taxon>organismal metagenomes</taxon>
    </lineage>
</organism>
<dbReference type="PANTHER" id="PTHR11468:SF3">
    <property type="entry name" value="GLYCOGEN PHOSPHORYLASE, LIVER FORM"/>
    <property type="match status" value="1"/>
</dbReference>
<feature type="non-terminal residue" evidence="2">
    <location>
        <position position="203"/>
    </location>
</feature>
<keyword evidence="2" id="KW-0808">Transferase</keyword>
<comment type="similarity">
    <text evidence="1">Belongs to the glycogen phosphorylase family.</text>
</comment>
<keyword evidence="2" id="KW-0328">Glycosyltransferase</keyword>